<evidence type="ECO:0000256" key="2">
    <source>
        <dbReference type="SAM" id="MobiDB-lite"/>
    </source>
</evidence>
<feature type="compositionally biased region" description="Basic and acidic residues" evidence="2">
    <location>
        <begin position="452"/>
        <end position="476"/>
    </location>
</feature>
<feature type="region of interest" description="Disordered" evidence="2">
    <location>
        <begin position="295"/>
        <end position="340"/>
    </location>
</feature>
<feature type="compositionally biased region" description="Basic and acidic residues" evidence="2">
    <location>
        <begin position="808"/>
        <end position="823"/>
    </location>
</feature>
<feature type="compositionally biased region" description="Pro residues" evidence="2">
    <location>
        <begin position="402"/>
        <end position="414"/>
    </location>
</feature>
<sequence length="918" mass="99801">MTSHLEDAPDIPPPPYSETDIYSNSDSHGHSPVLAQSQTLPVHHRTPSHNNSNSVPVMDDASSAASTSEVIYTPPLSPSSPQSQSFTSGNNNLLSPRHPEQQQNTVSVSSEHLTSASAEAYFESRPVPASCDGNEQQVRHTIIVKADSSPDDFPYRLDWARLDVREEDWQTFLNYLLPNHAAQRNEAVIDRKLRAEGMDTDDAKSARSNKSEKSAANTAVEERTPVEAQLDQIRTPDLQRRQNLEDTVREWNDGFFGPRGMLINVDENATPGENYRVPGAWDQSFNNGIPDFATAGTPFVDRRANNSGPSGPPRRPDNTGRWRRFNPINRGDNSSSGLNIPGVSIDSSGVSIGRNFVANPNGLRIGGVVMDNNGVRIGGRDILGGGRTASPQSGQPTAPFAPFAPQPPMPPLPPGYSHDQQAYYAQIPPPPPGFPTPPPPPPPPSAPGFNTRDLDEYPDEKAEGRTRGPDRHDDHHHDHHHGRGHGRGRGRGPGRFSNGASHRHRSRSSSSSSSDSSSSSSSSSGSDSDTLSIGSLPDYDDLKDSQIPVTKTYLEEWLSRPENFVTRETVKEARDEIKAARKAAPQDISDPVAREAMRQQVRGMMGQWKVLKREQRNARRQRKRDRRARRRAEKKERRQARRERKRSRREARREGKQARRSGRRDHDHGHGTGHHSHGGPGPFGHHGGPGPFGPGHHGGFNPFGGRGGPFSLGGRDFPGAGFGPGARQRRGGGGPQGPFQTGPLPCGGRGGSFAAGGQGNWGDGFTRSMADWSRRMGDWSRDFSAPRPGGAGATDNQPRFPGAWPADVEDHQQDKEPAGRDGQQEAGIQLKDNDGGPHAASAAMYSSLEAKKMALQGKRDALANFTGDSQGEDSQGNKQGAPTLVGMLAEIEELEKAVSKLSLEADEQFAKELYALED</sequence>
<feature type="region of interest" description="Disordered" evidence="2">
    <location>
        <begin position="199"/>
        <end position="224"/>
    </location>
</feature>
<feature type="region of interest" description="Disordered" evidence="2">
    <location>
        <begin position="603"/>
        <end position="843"/>
    </location>
</feature>
<protein>
    <recommendedName>
        <fullName evidence="5">RING finger domain-containing protein</fullName>
    </recommendedName>
</protein>
<feature type="region of interest" description="Disordered" evidence="2">
    <location>
        <begin position="380"/>
        <end position="546"/>
    </location>
</feature>
<feature type="compositionally biased region" description="Pro residues" evidence="2">
    <location>
        <begin position="427"/>
        <end position="446"/>
    </location>
</feature>
<feature type="compositionally biased region" description="Polar residues" evidence="2">
    <location>
        <begin position="866"/>
        <end position="880"/>
    </location>
</feature>
<accession>A0ABR1P4Y9</accession>
<comment type="caution">
    <text evidence="3">The sequence shown here is derived from an EMBL/GenBank/DDBJ whole genome shotgun (WGS) entry which is preliminary data.</text>
</comment>
<reference evidence="3 4" key="1">
    <citation type="submission" date="2024-02" db="EMBL/GenBank/DDBJ databases">
        <title>De novo assembly and annotation of 12 fungi associated with fruit tree decline syndrome in Ontario, Canada.</title>
        <authorList>
            <person name="Sulman M."/>
            <person name="Ellouze W."/>
            <person name="Ilyukhin E."/>
        </authorList>
    </citation>
    <scope>NUCLEOTIDE SEQUENCE [LARGE SCALE GENOMIC DNA]</scope>
    <source>
        <strain evidence="3 4">M169</strain>
    </source>
</reference>
<proteinExistence type="predicted"/>
<dbReference type="EMBL" id="JAKNSF020000042">
    <property type="protein sequence ID" value="KAK7726568.1"/>
    <property type="molecule type" value="Genomic_DNA"/>
</dbReference>
<feature type="compositionally biased region" description="Basic and acidic residues" evidence="2">
    <location>
        <begin position="772"/>
        <end position="781"/>
    </location>
</feature>
<organism evidence="3 4">
    <name type="scientific">Diaporthe eres</name>
    <name type="common">Phomopsis oblonga</name>
    <dbReference type="NCBI Taxonomy" id="83184"/>
    <lineage>
        <taxon>Eukaryota</taxon>
        <taxon>Fungi</taxon>
        <taxon>Dikarya</taxon>
        <taxon>Ascomycota</taxon>
        <taxon>Pezizomycotina</taxon>
        <taxon>Sordariomycetes</taxon>
        <taxon>Sordariomycetidae</taxon>
        <taxon>Diaporthales</taxon>
        <taxon>Diaporthaceae</taxon>
        <taxon>Diaporthe</taxon>
        <taxon>Diaporthe eres species complex</taxon>
    </lineage>
</organism>
<feature type="compositionally biased region" description="Basic and acidic residues" evidence="2">
    <location>
        <begin position="199"/>
        <end position="213"/>
    </location>
</feature>
<dbReference type="Proteomes" id="UP001430848">
    <property type="component" value="Unassembled WGS sequence"/>
</dbReference>
<feature type="region of interest" description="Disordered" evidence="2">
    <location>
        <begin position="1"/>
        <end position="112"/>
    </location>
</feature>
<evidence type="ECO:0008006" key="5">
    <source>
        <dbReference type="Google" id="ProtNLM"/>
    </source>
</evidence>
<feature type="compositionally biased region" description="Polar residues" evidence="2">
    <location>
        <begin position="101"/>
        <end position="112"/>
    </location>
</feature>
<evidence type="ECO:0000313" key="4">
    <source>
        <dbReference type="Proteomes" id="UP001430848"/>
    </source>
</evidence>
<feature type="compositionally biased region" description="Basic residues" evidence="2">
    <location>
        <begin position="618"/>
        <end position="650"/>
    </location>
</feature>
<feature type="coiled-coil region" evidence="1">
    <location>
        <begin position="884"/>
        <end position="911"/>
    </location>
</feature>
<feature type="region of interest" description="Disordered" evidence="2">
    <location>
        <begin position="861"/>
        <end position="883"/>
    </location>
</feature>
<evidence type="ECO:0000256" key="1">
    <source>
        <dbReference type="SAM" id="Coils"/>
    </source>
</evidence>
<name>A0ABR1P4Y9_DIAER</name>
<feature type="compositionally biased region" description="Gly residues" evidence="2">
    <location>
        <begin position="745"/>
        <end position="762"/>
    </location>
</feature>
<evidence type="ECO:0000313" key="3">
    <source>
        <dbReference type="EMBL" id="KAK7726568.1"/>
    </source>
</evidence>
<feature type="compositionally biased region" description="Basic residues" evidence="2">
    <location>
        <begin position="477"/>
        <end position="492"/>
    </location>
</feature>
<gene>
    <name evidence="3" type="ORF">SLS63_007537</name>
</gene>
<keyword evidence="1" id="KW-0175">Coiled coil</keyword>
<feature type="compositionally biased region" description="Gly residues" evidence="2">
    <location>
        <begin position="678"/>
        <end position="711"/>
    </location>
</feature>
<keyword evidence="4" id="KW-1185">Reference proteome</keyword>
<feature type="compositionally biased region" description="Low complexity" evidence="2">
    <location>
        <begin position="508"/>
        <end position="529"/>
    </location>
</feature>